<dbReference type="Proteomes" id="UP001473302">
    <property type="component" value="Unassembled WGS sequence"/>
</dbReference>
<keyword evidence="3 5" id="KW-1133">Transmembrane helix</keyword>
<evidence type="ECO:0000313" key="6">
    <source>
        <dbReference type="EMBL" id="GAA5812396.1"/>
    </source>
</evidence>
<evidence type="ECO:0000256" key="1">
    <source>
        <dbReference type="ARBA" id="ARBA00004141"/>
    </source>
</evidence>
<gene>
    <name evidence="6" type="ORF">MFLAVUS_005848</name>
</gene>
<feature type="transmembrane region" description="Helical" evidence="5">
    <location>
        <begin position="120"/>
        <end position="153"/>
    </location>
</feature>
<comment type="caution">
    <text evidence="6">The sequence shown here is derived from an EMBL/GenBank/DDBJ whole genome shotgun (WGS) entry which is preliminary data.</text>
</comment>
<dbReference type="PANTHER" id="PTHR43847:SF1">
    <property type="entry name" value="BLL3993 PROTEIN"/>
    <property type="match status" value="1"/>
</dbReference>
<sequence length="223" mass="25844">MILFLFSYILLAVLFYLEYRYESSRTTTTLQTSADDRGTTRLLLIMWFMSLIIAPFWILFMATTMSVAAGWVGLAFIVGGISLLRWTTFVNPFYLRTMATTDDHYICTDGPYKTIRHPGYLAFLLAWIGFGLVTSNWISFFMITVLMTWAYILRIQAEEQMMLDRFGVDYQQYMNESYRNGDLNKMAMMLQKGCLNEDEANNKLEEIRISCADRDARNGILAT</sequence>
<dbReference type="EMBL" id="BAABUK010000013">
    <property type="protein sequence ID" value="GAA5812396.1"/>
    <property type="molecule type" value="Genomic_DNA"/>
</dbReference>
<evidence type="ECO:0000256" key="5">
    <source>
        <dbReference type="RuleBase" id="RU362022"/>
    </source>
</evidence>
<comment type="catalytic activity">
    <reaction evidence="5">
        <text>[protein]-C-terminal S-[(2E,6E)-farnesyl]-L-cysteine + S-adenosyl-L-methionine = [protein]-C-terminal S-[(2E,6E)-farnesyl]-L-cysteine methyl ester + S-adenosyl-L-homocysteine</text>
        <dbReference type="Rhea" id="RHEA:21672"/>
        <dbReference type="Rhea" id="RHEA-COMP:12125"/>
        <dbReference type="Rhea" id="RHEA-COMP:12126"/>
        <dbReference type="ChEBI" id="CHEBI:57856"/>
        <dbReference type="ChEBI" id="CHEBI:59789"/>
        <dbReference type="ChEBI" id="CHEBI:90510"/>
        <dbReference type="ChEBI" id="CHEBI:90511"/>
        <dbReference type="EC" id="2.1.1.100"/>
    </reaction>
</comment>
<feature type="transmembrane region" description="Helical" evidence="5">
    <location>
        <begin position="44"/>
        <end position="62"/>
    </location>
</feature>
<keyword evidence="5" id="KW-0808">Transferase</keyword>
<evidence type="ECO:0000256" key="4">
    <source>
        <dbReference type="ARBA" id="ARBA00023136"/>
    </source>
</evidence>
<protein>
    <recommendedName>
        <fullName evidence="5">Protein-S-isoprenylcysteine O-methyltransferase</fullName>
        <ecNumber evidence="5">2.1.1.100</ecNumber>
    </recommendedName>
</protein>
<dbReference type="Gene3D" id="1.20.120.1630">
    <property type="match status" value="1"/>
</dbReference>
<comment type="subcellular location">
    <subcellularLocation>
        <location evidence="5">Endoplasmic reticulum membrane</location>
        <topology evidence="5">Multi-pass membrane protein</topology>
    </subcellularLocation>
    <subcellularLocation>
        <location evidence="1">Membrane</location>
        <topology evidence="1">Multi-pass membrane protein</topology>
    </subcellularLocation>
</comment>
<evidence type="ECO:0000256" key="2">
    <source>
        <dbReference type="ARBA" id="ARBA00022692"/>
    </source>
</evidence>
<reference evidence="6 7" key="1">
    <citation type="submission" date="2024-04" db="EMBL/GenBank/DDBJ databases">
        <title>genome sequences of Mucor flavus KT1a and Helicostylum pulchrum KT1b strains isolated from the surface of a dry-aged beef.</title>
        <authorList>
            <person name="Toyotome T."/>
            <person name="Hosono M."/>
            <person name="Torimaru M."/>
            <person name="Fukuda K."/>
            <person name="Mikami N."/>
        </authorList>
    </citation>
    <scope>NUCLEOTIDE SEQUENCE [LARGE SCALE GENOMIC DNA]</scope>
    <source>
        <strain evidence="6 7">KT1a</strain>
    </source>
</reference>
<dbReference type="Pfam" id="PF04140">
    <property type="entry name" value="ICMT"/>
    <property type="match status" value="1"/>
</dbReference>
<feature type="transmembrane region" description="Helical" evidence="5">
    <location>
        <begin position="69"/>
        <end position="88"/>
    </location>
</feature>
<name>A0ABP9YZV8_9FUNG</name>
<dbReference type="PANTHER" id="PTHR43847">
    <property type="entry name" value="BLL3993 PROTEIN"/>
    <property type="match status" value="1"/>
</dbReference>
<keyword evidence="5" id="KW-0489">Methyltransferase</keyword>
<dbReference type="EC" id="2.1.1.100" evidence="5"/>
<keyword evidence="5" id="KW-0949">S-adenosyl-L-methionine</keyword>
<dbReference type="InterPro" id="IPR007269">
    <property type="entry name" value="ICMT_MeTrfase"/>
</dbReference>
<evidence type="ECO:0000313" key="7">
    <source>
        <dbReference type="Proteomes" id="UP001473302"/>
    </source>
</evidence>
<comment type="similarity">
    <text evidence="5">Belongs to the class VI-like SAM-binding methyltransferase superfamily. Isoprenylcysteine carboxyl methyltransferase family.</text>
</comment>
<proteinExistence type="inferred from homology"/>
<dbReference type="InterPro" id="IPR052527">
    <property type="entry name" value="Metal_cation-efflux_comp"/>
</dbReference>
<comment type="caution">
    <text evidence="5">Lacks conserved residue(s) required for the propagation of feature annotation.</text>
</comment>
<keyword evidence="4 5" id="KW-0472">Membrane</keyword>
<evidence type="ECO:0000256" key="3">
    <source>
        <dbReference type="ARBA" id="ARBA00022989"/>
    </source>
</evidence>
<organism evidence="6 7">
    <name type="scientific">Mucor flavus</name>
    <dbReference type="NCBI Taxonomy" id="439312"/>
    <lineage>
        <taxon>Eukaryota</taxon>
        <taxon>Fungi</taxon>
        <taxon>Fungi incertae sedis</taxon>
        <taxon>Mucoromycota</taxon>
        <taxon>Mucoromycotina</taxon>
        <taxon>Mucoromycetes</taxon>
        <taxon>Mucorales</taxon>
        <taxon>Mucorineae</taxon>
        <taxon>Mucoraceae</taxon>
        <taxon>Mucor</taxon>
    </lineage>
</organism>
<keyword evidence="5" id="KW-0256">Endoplasmic reticulum</keyword>
<keyword evidence="7" id="KW-1185">Reference proteome</keyword>
<keyword evidence="2 5" id="KW-0812">Transmembrane</keyword>
<accession>A0ABP9YZV8</accession>